<dbReference type="EMBL" id="CM039174">
    <property type="protein sequence ID" value="KAH9751302.1"/>
    <property type="molecule type" value="Genomic_DNA"/>
</dbReference>
<dbReference type="Proteomes" id="UP000829398">
    <property type="component" value="Chromosome 5"/>
</dbReference>
<sequence>MIWKNPYTHTVCRKLLGLPEVVGTTRAAASCWNCSRLRKLLELLLVCRSRLRQVAGTPRDRGSCWNYSRSRKPLLCSSCIDRDRVWLLETARDWEAAGAAARAWPLLIRLIAALACGTQAISREKISLPPADYSLKIESFKLLSESTVESFESGVFKSGGYNWKLVFYPNGKKNDGGKDHLSLYLKIDDSNPHSDGTWNVNVYYKLFVYDQLSNQYLVVQDAKAPMRRFDRRKGEWGFGKFLDLATFNEPSNGYLVDESCVFGAEVYVVKPTGSEEILSLVSEPDDGTYRFTIPAFGSVGDTVQRSGEFTVGERNWKLVVYPAGSGGDRGNYLTVSLKLADYQKVTPKKPVYAEFKFKIPNQYSRNRAGAEQTVKYFFNSAAEKESSKFLSRDDLYDTTKGYLPSNETLVVEVQFVVVSVIKANT</sequence>
<keyword evidence="2" id="KW-1185">Reference proteome</keyword>
<comment type="caution">
    <text evidence="1">The sequence shown here is derived from an EMBL/GenBank/DDBJ whole genome shotgun (WGS) entry which is preliminary data.</text>
</comment>
<proteinExistence type="predicted"/>
<name>A0ACB8KA87_CITSI</name>
<reference evidence="2" key="1">
    <citation type="journal article" date="2023" name="Hortic. Res.">
        <title>A chromosome-level phased genome enabling allele-level studies in sweet orange: a case study on citrus Huanglongbing tolerance.</title>
        <authorList>
            <person name="Wu B."/>
            <person name="Yu Q."/>
            <person name="Deng Z."/>
            <person name="Duan Y."/>
            <person name="Luo F."/>
            <person name="Gmitter F. Jr."/>
        </authorList>
    </citation>
    <scope>NUCLEOTIDE SEQUENCE [LARGE SCALE GENOMIC DNA]</scope>
    <source>
        <strain evidence="2">cv. Valencia</strain>
    </source>
</reference>
<evidence type="ECO:0000313" key="2">
    <source>
        <dbReference type="Proteomes" id="UP000829398"/>
    </source>
</evidence>
<gene>
    <name evidence="1" type="ORF">KPL71_014239</name>
</gene>
<evidence type="ECO:0000313" key="1">
    <source>
        <dbReference type="EMBL" id="KAH9751302.1"/>
    </source>
</evidence>
<protein>
    <submittedName>
        <fullName evidence="1">TRAF-like family protein</fullName>
    </submittedName>
</protein>
<organism evidence="1 2">
    <name type="scientific">Citrus sinensis</name>
    <name type="common">Sweet orange</name>
    <name type="synonym">Citrus aurantium var. sinensis</name>
    <dbReference type="NCBI Taxonomy" id="2711"/>
    <lineage>
        <taxon>Eukaryota</taxon>
        <taxon>Viridiplantae</taxon>
        <taxon>Streptophyta</taxon>
        <taxon>Embryophyta</taxon>
        <taxon>Tracheophyta</taxon>
        <taxon>Spermatophyta</taxon>
        <taxon>Magnoliopsida</taxon>
        <taxon>eudicotyledons</taxon>
        <taxon>Gunneridae</taxon>
        <taxon>Pentapetalae</taxon>
        <taxon>rosids</taxon>
        <taxon>malvids</taxon>
        <taxon>Sapindales</taxon>
        <taxon>Rutaceae</taxon>
        <taxon>Aurantioideae</taxon>
        <taxon>Citrus</taxon>
    </lineage>
</organism>
<accession>A0ACB8KA87</accession>